<dbReference type="InterPro" id="IPR013097">
    <property type="entry name" value="Dabb"/>
</dbReference>
<evidence type="ECO:0000313" key="2">
    <source>
        <dbReference type="EMBL" id="OXV09113.1"/>
    </source>
</evidence>
<accession>A0A232LY74</accession>
<keyword evidence="3" id="KW-1185">Reference proteome</keyword>
<organism evidence="2 3">
    <name type="scientific">Elaphomyces granulatus</name>
    <dbReference type="NCBI Taxonomy" id="519963"/>
    <lineage>
        <taxon>Eukaryota</taxon>
        <taxon>Fungi</taxon>
        <taxon>Dikarya</taxon>
        <taxon>Ascomycota</taxon>
        <taxon>Pezizomycotina</taxon>
        <taxon>Eurotiomycetes</taxon>
        <taxon>Eurotiomycetidae</taxon>
        <taxon>Eurotiales</taxon>
        <taxon>Elaphomycetaceae</taxon>
        <taxon>Elaphomyces</taxon>
    </lineage>
</organism>
<evidence type="ECO:0000313" key="3">
    <source>
        <dbReference type="Proteomes" id="UP000243515"/>
    </source>
</evidence>
<dbReference type="SMART" id="SM00886">
    <property type="entry name" value="Dabb"/>
    <property type="match status" value="1"/>
</dbReference>
<proteinExistence type="predicted"/>
<reference evidence="2 3" key="1">
    <citation type="journal article" date="2015" name="Environ. Microbiol.">
        <title>Metagenome sequence of Elaphomyces granulatus from sporocarp tissue reveals Ascomycota ectomycorrhizal fingerprints of genome expansion and a Proteobacteria-rich microbiome.</title>
        <authorList>
            <person name="Quandt C.A."/>
            <person name="Kohler A."/>
            <person name="Hesse C.N."/>
            <person name="Sharpton T.J."/>
            <person name="Martin F."/>
            <person name="Spatafora J.W."/>
        </authorList>
    </citation>
    <scope>NUCLEOTIDE SEQUENCE [LARGE SCALE GENOMIC DNA]</scope>
    <source>
        <strain evidence="2 3">OSC145934</strain>
    </source>
</reference>
<evidence type="ECO:0000259" key="1">
    <source>
        <dbReference type="PROSITE" id="PS51502"/>
    </source>
</evidence>
<sequence>MAPIERITMFKIPNDGDRERLLEQYKVLAKTAVKDGKPYIQSLAVGPIVSNPRAKGYTLAVKSTFATLDDMNYYDTECAAHVALKAVARPLCDPEDILTAYYESVL</sequence>
<dbReference type="Gene3D" id="3.30.70.100">
    <property type="match status" value="1"/>
</dbReference>
<dbReference type="PROSITE" id="PS51502">
    <property type="entry name" value="S_R_A_B_BARREL"/>
    <property type="match status" value="1"/>
</dbReference>
<dbReference type="OrthoDB" id="3830014at2759"/>
<dbReference type="Pfam" id="PF07876">
    <property type="entry name" value="Dabb"/>
    <property type="match status" value="1"/>
</dbReference>
<dbReference type="EMBL" id="NPHW01003705">
    <property type="protein sequence ID" value="OXV09113.1"/>
    <property type="molecule type" value="Genomic_DNA"/>
</dbReference>
<feature type="domain" description="Stress-response A/B barrel" evidence="1">
    <location>
        <begin position="4"/>
        <end position="102"/>
    </location>
</feature>
<dbReference type="InterPro" id="IPR011008">
    <property type="entry name" value="Dimeric_a/b-barrel"/>
</dbReference>
<dbReference type="SUPFAM" id="SSF54909">
    <property type="entry name" value="Dimeric alpha+beta barrel"/>
    <property type="match status" value="1"/>
</dbReference>
<gene>
    <name evidence="2" type="ORF">Egran_03122</name>
</gene>
<dbReference type="AlphaFoldDB" id="A0A232LY74"/>
<dbReference type="Proteomes" id="UP000243515">
    <property type="component" value="Unassembled WGS sequence"/>
</dbReference>
<protein>
    <recommendedName>
        <fullName evidence="1">Stress-response A/B barrel domain-containing protein</fullName>
    </recommendedName>
</protein>
<name>A0A232LY74_9EURO</name>
<comment type="caution">
    <text evidence="2">The sequence shown here is derived from an EMBL/GenBank/DDBJ whole genome shotgun (WGS) entry which is preliminary data.</text>
</comment>